<evidence type="ECO:0000313" key="3">
    <source>
        <dbReference type="RefSeq" id="XP_015182523.1"/>
    </source>
</evidence>
<proteinExistence type="predicted"/>
<evidence type="ECO:0000313" key="1">
    <source>
        <dbReference type="Proteomes" id="UP000694924"/>
    </source>
</evidence>
<name>A0ABM1IQN6_POLDO</name>
<evidence type="ECO:0000313" key="2">
    <source>
        <dbReference type="RefSeq" id="XP_015182522.1"/>
    </source>
</evidence>
<accession>A0ABM1IQN6</accession>
<dbReference type="Proteomes" id="UP000694924">
    <property type="component" value="Unplaced"/>
</dbReference>
<dbReference type="RefSeq" id="XP_015182522.1">
    <property type="nucleotide sequence ID" value="XM_015327036.1"/>
</dbReference>
<dbReference type="RefSeq" id="XP_015182523.1">
    <property type="nucleotide sequence ID" value="XM_015327037.1"/>
</dbReference>
<organism evidence="1 3">
    <name type="scientific">Polistes dominula</name>
    <name type="common">European paper wasp</name>
    <name type="synonym">Vespa dominula</name>
    <dbReference type="NCBI Taxonomy" id="743375"/>
    <lineage>
        <taxon>Eukaryota</taxon>
        <taxon>Metazoa</taxon>
        <taxon>Ecdysozoa</taxon>
        <taxon>Arthropoda</taxon>
        <taxon>Hexapoda</taxon>
        <taxon>Insecta</taxon>
        <taxon>Pterygota</taxon>
        <taxon>Neoptera</taxon>
        <taxon>Endopterygota</taxon>
        <taxon>Hymenoptera</taxon>
        <taxon>Apocrita</taxon>
        <taxon>Aculeata</taxon>
        <taxon>Vespoidea</taxon>
        <taxon>Vespidae</taxon>
        <taxon>Polistinae</taxon>
        <taxon>Polistini</taxon>
        <taxon>Polistes</taxon>
    </lineage>
</organism>
<sequence>MALAKLNYIDRNIEKVKTNWEQFQKHDRRKEKYIFNPHMKKLYKVLESTVCDKNKIKENVDSTNDQDILLKDSKFSKNSKINQCDVEHIKKVFFPKGDQLTVVKSTSTNLPSKEIKEDILGNEKRDIVEQQLLFTEKLLWNINDILTYESNLLNPYKNDSLNNTSRKVKTEIDKYLLKYTANFDKLNTVKQKNLTIKVMESQNGIQENSNKNLSYSFYVNQEDINNFKKNGNETSVNNNEFAENKRSASETPNIDTKSTEIYDEFNEKLSKGNAFVKMSCNNLNLPKNVLNEVLQSEYLKKELLSLYPI</sequence>
<keyword evidence="1" id="KW-1185">Reference proteome</keyword>
<evidence type="ECO:0000313" key="4">
    <source>
        <dbReference type="RefSeq" id="XP_015182524.1"/>
    </source>
</evidence>
<dbReference type="GeneID" id="107069592"/>
<protein>
    <submittedName>
        <fullName evidence="2 3">Uncharacterized protein LOC107069592</fullName>
    </submittedName>
</protein>
<reference evidence="2 3" key="1">
    <citation type="submission" date="2025-05" db="UniProtKB">
        <authorList>
            <consortium name="RefSeq"/>
        </authorList>
    </citation>
    <scope>IDENTIFICATION</scope>
    <source>
        <tissue evidence="2 3">Whole body</tissue>
    </source>
</reference>
<gene>
    <name evidence="2 3 4" type="primary">LOC107069592</name>
</gene>
<dbReference type="RefSeq" id="XP_015182524.1">
    <property type="nucleotide sequence ID" value="XM_015327038.1"/>
</dbReference>